<comment type="caution">
    <text evidence="7">The sequence shown here is derived from an EMBL/GenBank/DDBJ whole genome shotgun (WGS) entry which is preliminary data.</text>
</comment>
<comment type="subcellular location">
    <subcellularLocation>
        <location evidence="2 5">Secreted</location>
        <location evidence="2 5">Cell wall</location>
    </subcellularLocation>
</comment>
<sequence>MNVASPLLADDAVPDAGPRGVVAPPGPSGSPVTAALKDMSSTLPALRPAAPPLSETPTSSHSATGPPPPPAPRFIPSIAAAASYLGTQQRRHRHGGALPLIRPSRSTRHALTRAVPTIPGSWRSCLGSAAPSRRGQVRAEHQQEEEVDGMGEPVLVEQGVWFPALGELQTDSYPSTAASSTSYPIPSMQCFFPAEVIKSIRTPTFILNSAYDSWQVQNVVVPDSSSPDESWRRRRADIRSCNSSQIQVLNGFRKAMVDGLKAVGVNKSCSWFIDSCFIHCQAWFDNSLQ</sequence>
<evidence type="ECO:0000256" key="3">
    <source>
        <dbReference type="ARBA" id="ARBA00005784"/>
    </source>
</evidence>
<evidence type="ECO:0000256" key="5">
    <source>
        <dbReference type="RuleBase" id="RU363114"/>
    </source>
</evidence>
<keyword evidence="5" id="KW-0961">Cell wall biogenesis/degradation</keyword>
<dbReference type="PANTHER" id="PTHR21562:SF113">
    <property type="entry name" value="PECTIN ACETYLESTERASE"/>
    <property type="match status" value="1"/>
</dbReference>
<accession>A0A8T0U1Y6</accession>
<reference evidence="7" key="1">
    <citation type="submission" date="2020-05" db="EMBL/GenBank/DDBJ databases">
        <title>WGS assembly of Panicum virgatum.</title>
        <authorList>
            <person name="Lovell J.T."/>
            <person name="Jenkins J."/>
            <person name="Shu S."/>
            <person name="Juenger T.E."/>
            <person name="Schmutz J."/>
        </authorList>
    </citation>
    <scope>NUCLEOTIDE SEQUENCE</scope>
    <source>
        <strain evidence="7">AP13</strain>
    </source>
</reference>
<comment type="function">
    <text evidence="1 5">Hydrolyzes acetyl esters in homogalacturonan regions of pectin. In type I primary cell wall, galacturonic acid residues of pectin can be acetylated at the O-2 and O-3 positions. Decreasing the degree of acetylation of pectin gels in vitro alters their physical properties.</text>
</comment>
<keyword evidence="5" id="KW-0964">Secreted</keyword>
<keyword evidence="4 5" id="KW-0134">Cell wall</keyword>
<feature type="region of interest" description="Disordered" evidence="6">
    <location>
        <begin position="1"/>
        <end position="75"/>
    </location>
</feature>
<dbReference type="EMBL" id="CM029042">
    <property type="protein sequence ID" value="KAG2615113.1"/>
    <property type="molecule type" value="Genomic_DNA"/>
</dbReference>
<comment type="similarity">
    <text evidence="3 5">Belongs to the pectinacetylesterase family.</text>
</comment>
<protein>
    <recommendedName>
        <fullName evidence="5">Pectin acetylesterase</fullName>
        <ecNumber evidence="5">3.1.1.-</ecNumber>
    </recommendedName>
</protein>
<evidence type="ECO:0000256" key="2">
    <source>
        <dbReference type="ARBA" id="ARBA00004191"/>
    </source>
</evidence>
<keyword evidence="5" id="KW-0378">Hydrolase</keyword>
<organism evidence="7 8">
    <name type="scientific">Panicum virgatum</name>
    <name type="common">Blackwell switchgrass</name>
    <dbReference type="NCBI Taxonomy" id="38727"/>
    <lineage>
        <taxon>Eukaryota</taxon>
        <taxon>Viridiplantae</taxon>
        <taxon>Streptophyta</taxon>
        <taxon>Embryophyta</taxon>
        <taxon>Tracheophyta</taxon>
        <taxon>Spermatophyta</taxon>
        <taxon>Magnoliopsida</taxon>
        <taxon>Liliopsida</taxon>
        <taxon>Poales</taxon>
        <taxon>Poaceae</taxon>
        <taxon>PACMAD clade</taxon>
        <taxon>Panicoideae</taxon>
        <taxon>Panicodae</taxon>
        <taxon>Paniceae</taxon>
        <taxon>Panicinae</taxon>
        <taxon>Panicum</taxon>
        <taxon>Panicum sect. Hiantes</taxon>
    </lineage>
</organism>
<keyword evidence="8" id="KW-1185">Reference proteome</keyword>
<feature type="region of interest" description="Disordered" evidence="6">
    <location>
        <begin position="127"/>
        <end position="148"/>
    </location>
</feature>
<dbReference type="AlphaFoldDB" id="A0A8T0U1Y6"/>
<evidence type="ECO:0000256" key="1">
    <source>
        <dbReference type="ARBA" id="ARBA00003534"/>
    </source>
</evidence>
<feature type="compositionally biased region" description="Low complexity" evidence="6">
    <location>
        <begin position="43"/>
        <end position="64"/>
    </location>
</feature>
<dbReference type="GO" id="GO:0071555">
    <property type="term" value="P:cell wall organization"/>
    <property type="evidence" value="ECO:0007669"/>
    <property type="project" value="UniProtKB-KW"/>
</dbReference>
<dbReference type="Pfam" id="PF03283">
    <property type="entry name" value="PAE"/>
    <property type="match status" value="1"/>
</dbReference>
<dbReference type="EC" id="3.1.1.-" evidence="5"/>
<dbReference type="InterPro" id="IPR004963">
    <property type="entry name" value="PAE/NOTUM"/>
</dbReference>
<evidence type="ECO:0000313" key="7">
    <source>
        <dbReference type="EMBL" id="KAG2615113.1"/>
    </source>
</evidence>
<evidence type="ECO:0000256" key="4">
    <source>
        <dbReference type="ARBA" id="ARBA00022512"/>
    </source>
</evidence>
<dbReference type="EMBL" id="CM029042">
    <property type="protein sequence ID" value="KAG2615116.1"/>
    <property type="molecule type" value="Genomic_DNA"/>
</dbReference>
<dbReference type="PANTHER" id="PTHR21562">
    <property type="entry name" value="NOTUM-RELATED"/>
    <property type="match status" value="1"/>
</dbReference>
<evidence type="ECO:0000256" key="6">
    <source>
        <dbReference type="SAM" id="MobiDB-lite"/>
    </source>
</evidence>
<gene>
    <name evidence="7" type="ORF">PVAP13_3NG031700</name>
</gene>
<dbReference type="Proteomes" id="UP000823388">
    <property type="component" value="Chromosome 3N"/>
</dbReference>
<feature type="compositionally biased region" description="Low complexity" evidence="6">
    <location>
        <begin position="14"/>
        <end position="35"/>
    </location>
</feature>
<proteinExistence type="inferred from homology"/>
<dbReference type="GO" id="GO:0016787">
    <property type="term" value="F:hydrolase activity"/>
    <property type="evidence" value="ECO:0007669"/>
    <property type="project" value="UniProtKB-KW"/>
</dbReference>
<name>A0A8T0U1Y6_PANVG</name>
<evidence type="ECO:0000313" key="8">
    <source>
        <dbReference type="Proteomes" id="UP000823388"/>
    </source>
</evidence>